<feature type="transmembrane region" description="Helical" evidence="1">
    <location>
        <begin position="52"/>
        <end position="68"/>
    </location>
</feature>
<organism evidence="3 4">
    <name type="scientific">Ruminococcus bicirculans</name>
    <name type="common">ex Wegman et al. 2014</name>
    <dbReference type="NCBI Taxonomy" id="1160721"/>
    <lineage>
        <taxon>Bacteria</taxon>
        <taxon>Bacillati</taxon>
        <taxon>Bacillota</taxon>
        <taxon>Clostridia</taxon>
        <taxon>Eubacteriales</taxon>
        <taxon>Oscillospiraceae</taxon>
        <taxon>Ruminococcus</taxon>
    </lineage>
</organism>
<keyword evidence="1" id="KW-1133">Transmembrane helix</keyword>
<protein>
    <recommendedName>
        <fullName evidence="2">LiaF transmembrane domain-containing protein</fullName>
    </recommendedName>
</protein>
<accession>A0AAW6EF41</accession>
<evidence type="ECO:0000256" key="1">
    <source>
        <dbReference type="SAM" id="Phobius"/>
    </source>
</evidence>
<evidence type="ECO:0000313" key="3">
    <source>
        <dbReference type="EMBL" id="MDB8749252.1"/>
    </source>
</evidence>
<dbReference type="InterPro" id="IPR054331">
    <property type="entry name" value="LiaF_TM"/>
</dbReference>
<keyword evidence="1" id="KW-0472">Membrane</keyword>
<evidence type="ECO:0000259" key="2">
    <source>
        <dbReference type="Pfam" id="PF22570"/>
    </source>
</evidence>
<keyword evidence="1" id="KW-0812">Transmembrane</keyword>
<comment type="caution">
    <text evidence="3">The sequence shown here is derived from an EMBL/GenBank/DDBJ whole genome shotgun (WGS) entry which is preliminary data.</text>
</comment>
<dbReference type="EMBL" id="JAQMLU010000002">
    <property type="protein sequence ID" value="MDB8749252.1"/>
    <property type="molecule type" value="Genomic_DNA"/>
</dbReference>
<dbReference type="Pfam" id="PF22570">
    <property type="entry name" value="LiaF-TM"/>
    <property type="match status" value="1"/>
</dbReference>
<gene>
    <name evidence="3" type="ORF">PNW00_02200</name>
</gene>
<proteinExistence type="predicted"/>
<feature type="transmembrane region" description="Helical" evidence="1">
    <location>
        <begin position="5"/>
        <end position="21"/>
    </location>
</feature>
<dbReference type="RefSeq" id="WP_195220469.1">
    <property type="nucleotide sequence ID" value="NZ_JADMWL010000002.1"/>
</dbReference>
<reference evidence="3" key="1">
    <citation type="submission" date="2023-01" db="EMBL/GenBank/DDBJ databases">
        <title>Human gut microbiome strain richness.</title>
        <authorList>
            <person name="Chen-Liaw A."/>
        </authorList>
    </citation>
    <scope>NUCLEOTIDE SEQUENCE</scope>
    <source>
        <strain evidence="3">D43st1_D9_D43t1_170807</strain>
    </source>
</reference>
<feature type="transmembrane region" description="Helical" evidence="1">
    <location>
        <begin position="27"/>
        <end position="45"/>
    </location>
</feature>
<feature type="domain" description="LiaF transmembrane" evidence="2">
    <location>
        <begin position="7"/>
        <end position="98"/>
    </location>
</feature>
<dbReference type="AlphaFoldDB" id="A0AAW6EF41"/>
<evidence type="ECO:0000313" key="4">
    <source>
        <dbReference type="Proteomes" id="UP001213042"/>
    </source>
</evidence>
<dbReference type="Proteomes" id="UP001213042">
    <property type="component" value="Unassembled WGS sequence"/>
</dbReference>
<feature type="transmembrane region" description="Helical" evidence="1">
    <location>
        <begin position="80"/>
        <end position="99"/>
    </location>
</feature>
<name>A0AAW6EF41_9FIRM</name>
<sequence length="234" mass="26137">MKNKNLIWGLFFILAGVALILDRTGLLGSVSVWSVVISLLLVPVIVTSVRHLNFWGIFFPMAIMAILFDETLGIEKFTPWPVLGAALLLSVGFSFIFPYRYRFTQNKWTTHTTDNPAWDKSSDNGEYVRIDAKFSGCTKYITSKVLKRVDISCRYSGMEVYFDSADMAGNEVELNVDVLCGGVELYIPKNWGIKVEADCVLGGIDQPNGAYDEKEKILIIKGRAKIAGIDITYV</sequence>